<feature type="compositionally biased region" description="Low complexity" evidence="1">
    <location>
        <begin position="147"/>
        <end position="164"/>
    </location>
</feature>
<evidence type="ECO:0000313" key="3">
    <source>
        <dbReference type="Proteomes" id="UP000054248"/>
    </source>
</evidence>
<feature type="compositionally biased region" description="Basic and acidic residues" evidence="1">
    <location>
        <begin position="119"/>
        <end position="146"/>
    </location>
</feature>
<dbReference type="HOGENOM" id="CLU_078256_0_0_1"/>
<feature type="compositionally biased region" description="Basic residues" evidence="1">
    <location>
        <begin position="224"/>
        <end position="236"/>
    </location>
</feature>
<evidence type="ECO:0000313" key="2">
    <source>
        <dbReference type="EMBL" id="KIO29223.1"/>
    </source>
</evidence>
<proteinExistence type="predicted"/>
<feature type="compositionally biased region" description="Polar residues" evidence="1">
    <location>
        <begin position="102"/>
        <end position="111"/>
    </location>
</feature>
<dbReference type="AlphaFoldDB" id="A0A0C3L5W0"/>
<sequence>MPPKTLSNGTLALKFMQKAALKTQNGDAPVVQLHQAKVVDEAEWDVGKEVRQAWGLASSGDKTAGPSGSSSTGIIYETSYLPFLYGQVEDDVTDDDEEDEVSQSLLSTTSRPGRWSNLKVEEPKAKTEPQVKDEDAADKPTEDLEHSPSALNSPSSSGDPPLSSSKKKDKRKLEDEDDIEQPVLSTSSSGRLSQVHATTGFLRPAGVDAPSGSAPKAHEASTAPKRKKKKGHEPGL</sequence>
<keyword evidence="3" id="KW-1185">Reference proteome</keyword>
<evidence type="ECO:0000256" key="1">
    <source>
        <dbReference type="SAM" id="MobiDB-lite"/>
    </source>
</evidence>
<protein>
    <submittedName>
        <fullName evidence="2">Uncharacterized protein</fullName>
    </submittedName>
</protein>
<accession>A0A0C3L5W0</accession>
<reference evidence="2 3" key="1">
    <citation type="submission" date="2014-04" db="EMBL/GenBank/DDBJ databases">
        <authorList>
            <consortium name="DOE Joint Genome Institute"/>
            <person name="Kuo A."/>
            <person name="Girlanda M."/>
            <person name="Perotto S."/>
            <person name="Kohler A."/>
            <person name="Nagy L.G."/>
            <person name="Floudas D."/>
            <person name="Copeland A."/>
            <person name="Barry K.W."/>
            <person name="Cichocki N."/>
            <person name="Veneault-Fourrey C."/>
            <person name="LaButti K."/>
            <person name="Lindquist E.A."/>
            <person name="Lipzen A."/>
            <person name="Lundell T."/>
            <person name="Morin E."/>
            <person name="Murat C."/>
            <person name="Sun H."/>
            <person name="Tunlid A."/>
            <person name="Henrissat B."/>
            <person name="Grigoriev I.V."/>
            <person name="Hibbett D.S."/>
            <person name="Martin F."/>
            <person name="Nordberg H.P."/>
            <person name="Cantor M.N."/>
            <person name="Hua S.X."/>
        </authorList>
    </citation>
    <scope>NUCLEOTIDE SEQUENCE [LARGE SCALE GENOMIC DNA]</scope>
    <source>
        <strain evidence="2 3">MUT 4182</strain>
    </source>
</reference>
<dbReference type="EMBL" id="KN822985">
    <property type="protein sequence ID" value="KIO29223.1"/>
    <property type="molecule type" value="Genomic_DNA"/>
</dbReference>
<name>A0A0C3L5W0_9AGAM</name>
<organism evidence="2 3">
    <name type="scientific">Tulasnella calospora MUT 4182</name>
    <dbReference type="NCBI Taxonomy" id="1051891"/>
    <lineage>
        <taxon>Eukaryota</taxon>
        <taxon>Fungi</taxon>
        <taxon>Dikarya</taxon>
        <taxon>Basidiomycota</taxon>
        <taxon>Agaricomycotina</taxon>
        <taxon>Agaricomycetes</taxon>
        <taxon>Cantharellales</taxon>
        <taxon>Tulasnellaceae</taxon>
        <taxon>Tulasnella</taxon>
    </lineage>
</organism>
<feature type="region of interest" description="Disordered" evidence="1">
    <location>
        <begin position="93"/>
        <end position="236"/>
    </location>
</feature>
<feature type="compositionally biased region" description="Polar residues" evidence="1">
    <location>
        <begin position="183"/>
        <end position="197"/>
    </location>
</feature>
<gene>
    <name evidence="2" type="ORF">M407DRAFT_242691</name>
</gene>
<reference evidence="3" key="2">
    <citation type="submission" date="2015-01" db="EMBL/GenBank/DDBJ databases">
        <title>Evolutionary Origins and Diversification of the Mycorrhizal Mutualists.</title>
        <authorList>
            <consortium name="DOE Joint Genome Institute"/>
            <consortium name="Mycorrhizal Genomics Consortium"/>
            <person name="Kohler A."/>
            <person name="Kuo A."/>
            <person name="Nagy L.G."/>
            <person name="Floudas D."/>
            <person name="Copeland A."/>
            <person name="Barry K.W."/>
            <person name="Cichocki N."/>
            <person name="Veneault-Fourrey C."/>
            <person name="LaButti K."/>
            <person name="Lindquist E.A."/>
            <person name="Lipzen A."/>
            <person name="Lundell T."/>
            <person name="Morin E."/>
            <person name="Murat C."/>
            <person name="Riley R."/>
            <person name="Ohm R."/>
            <person name="Sun H."/>
            <person name="Tunlid A."/>
            <person name="Henrissat B."/>
            <person name="Grigoriev I.V."/>
            <person name="Hibbett D.S."/>
            <person name="Martin F."/>
        </authorList>
    </citation>
    <scope>NUCLEOTIDE SEQUENCE [LARGE SCALE GENOMIC DNA]</scope>
    <source>
        <strain evidence="3">MUT 4182</strain>
    </source>
</reference>
<dbReference type="STRING" id="1051891.A0A0C3L5W0"/>
<dbReference type="Proteomes" id="UP000054248">
    <property type="component" value="Unassembled WGS sequence"/>
</dbReference>
<dbReference type="OrthoDB" id="3251271at2759"/>